<dbReference type="PANTHER" id="PTHR38695:SF1">
    <property type="entry name" value="AMINO ACID PERMEASE_ SLC12A DOMAIN-CONTAINING PROTEIN"/>
    <property type="match status" value="1"/>
</dbReference>
<dbReference type="GeneID" id="31002048"/>
<comment type="caution">
    <text evidence="2">The sequence shown here is derived from an EMBL/GenBank/DDBJ whole genome shotgun (WGS) entry which is preliminary data.</text>
</comment>
<keyword evidence="3" id="KW-1185">Reference proteome</keyword>
<dbReference type="AlphaFoldDB" id="A0A225AQQ5"/>
<sequence>MSENIITILQRHPLATASAAIALAAAIPAYRDYRLYKSYGAGGPPHNVVGWYVSRFIITPFRQESISTQMYEEAIDKGKSKSYISFMDGRLPRRKGGRPAIGSHAAPNRQTSQIPSDEMKEDLLTAFNDFAAKNSHLVRLAPSRLEGGHSEAMWLIDGIPKSPEAGFTKGELSHIHTTGDHSLHLILSEADAKEVIDAGWGQRHPIAGYTILGHNVANLPSTFLHVYAPRNQEELDVVMEIIRASVRNASLGGDPIP</sequence>
<protein>
    <recommendedName>
        <fullName evidence="1">Luciferase domain-containing protein</fullName>
    </recommendedName>
</protein>
<dbReference type="RefSeq" id="XP_020121954.1">
    <property type="nucleotide sequence ID" value="XM_020264319.1"/>
</dbReference>
<dbReference type="Proteomes" id="UP000214365">
    <property type="component" value="Unassembled WGS sequence"/>
</dbReference>
<dbReference type="PANTHER" id="PTHR38695">
    <property type="entry name" value="AMINO ACID PERMEASE_ SLC12A DOMAIN-CONTAINING PROTEIN"/>
    <property type="match status" value="1"/>
</dbReference>
<proteinExistence type="predicted"/>
<evidence type="ECO:0000313" key="3">
    <source>
        <dbReference type="Proteomes" id="UP000214365"/>
    </source>
</evidence>
<reference evidence="2 3" key="1">
    <citation type="submission" date="2015-06" db="EMBL/GenBank/DDBJ databases">
        <title>Talaromyces atroroseus IBT 11181 draft genome.</title>
        <authorList>
            <person name="Rasmussen K.B."/>
            <person name="Rasmussen S."/>
            <person name="Petersen B."/>
            <person name="Sicheritz-Ponten T."/>
            <person name="Mortensen U.H."/>
            <person name="Thrane U."/>
        </authorList>
    </citation>
    <scope>NUCLEOTIDE SEQUENCE [LARGE SCALE GENOMIC DNA]</scope>
    <source>
        <strain evidence="2 3">IBT 11181</strain>
    </source>
</reference>
<feature type="domain" description="Luciferase" evidence="1">
    <location>
        <begin position="170"/>
        <end position="245"/>
    </location>
</feature>
<gene>
    <name evidence="2" type="ORF">UA08_02293</name>
</gene>
<dbReference type="Pfam" id="PF17648">
    <property type="entry name" value="Luciferase"/>
    <property type="match status" value="1"/>
</dbReference>
<evidence type="ECO:0000313" key="2">
    <source>
        <dbReference type="EMBL" id="OKL61833.1"/>
    </source>
</evidence>
<accession>A0A225AQQ5</accession>
<dbReference type="OrthoDB" id="5358398at2759"/>
<evidence type="ECO:0000259" key="1">
    <source>
        <dbReference type="Pfam" id="PF17648"/>
    </source>
</evidence>
<name>A0A225AQQ5_TALAT</name>
<dbReference type="InterPro" id="IPR040841">
    <property type="entry name" value="Luciferase_dom"/>
</dbReference>
<dbReference type="EMBL" id="LFMY01000003">
    <property type="protein sequence ID" value="OKL61833.1"/>
    <property type="molecule type" value="Genomic_DNA"/>
</dbReference>
<dbReference type="InterPro" id="IPR048273">
    <property type="entry name" value="Luciferase"/>
</dbReference>
<dbReference type="STRING" id="1441469.A0A225AQQ5"/>
<organism evidence="2 3">
    <name type="scientific">Talaromyces atroroseus</name>
    <dbReference type="NCBI Taxonomy" id="1441469"/>
    <lineage>
        <taxon>Eukaryota</taxon>
        <taxon>Fungi</taxon>
        <taxon>Dikarya</taxon>
        <taxon>Ascomycota</taxon>
        <taxon>Pezizomycotina</taxon>
        <taxon>Eurotiomycetes</taxon>
        <taxon>Eurotiomycetidae</taxon>
        <taxon>Eurotiales</taxon>
        <taxon>Trichocomaceae</taxon>
        <taxon>Talaromyces</taxon>
        <taxon>Talaromyces sect. Trachyspermi</taxon>
    </lineage>
</organism>